<evidence type="ECO:0000259" key="8">
    <source>
        <dbReference type="PROSITE" id="PS50835"/>
    </source>
</evidence>
<feature type="chain" id="PRO_5041250439" evidence="7">
    <location>
        <begin position="30"/>
        <end position="283"/>
    </location>
</feature>
<feature type="signal peptide" evidence="7">
    <location>
        <begin position="1"/>
        <end position="29"/>
    </location>
</feature>
<dbReference type="SUPFAM" id="SSF48726">
    <property type="entry name" value="Immunoglobulin"/>
    <property type="match status" value="2"/>
</dbReference>
<keyword evidence="2 7" id="KW-0732">Signal</keyword>
<dbReference type="SMART" id="SM00409">
    <property type="entry name" value="IG"/>
    <property type="match status" value="2"/>
</dbReference>
<evidence type="ECO:0000256" key="5">
    <source>
        <dbReference type="SAM" id="MobiDB-lite"/>
    </source>
</evidence>
<gene>
    <name evidence="10" type="primary">LOC103375526</name>
</gene>
<evidence type="ECO:0000256" key="3">
    <source>
        <dbReference type="ARBA" id="ARBA00023136"/>
    </source>
</evidence>
<dbReference type="GO" id="GO:0016020">
    <property type="term" value="C:membrane"/>
    <property type="evidence" value="ECO:0007669"/>
    <property type="project" value="UniProtKB-SubCell"/>
</dbReference>
<keyword evidence="3 6" id="KW-0472">Membrane</keyword>
<feature type="region of interest" description="Disordered" evidence="5">
    <location>
        <begin position="256"/>
        <end position="283"/>
    </location>
</feature>
<dbReference type="InterPro" id="IPR013783">
    <property type="entry name" value="Ig-like_fold"/>
</dbReference>
<feature type="transmembrane region" description="Helical" evidence="6">
    <location>
        <begin position="220"/>
        <end position="247"/>
    </location>
</feature>
<evidence type="ECO:0000256" key="4">
    <source>
        <dbReference type="ARBA" id="ARBA00023180"/>
    </source>
</evidence>
<dbReference type="GeneID" id="103375526"/>
<name>A0A9Y4NVM7_9TELE</name>
<dbReference type="Pfam" id="PF13895">
    <property type="entry name" value="Ig_2"/>
    <property type="match status" value="1"/>
</dbReference>
<evidence type="ECO:0000256" key="2">
    <source>
        <dbReference type="ARBA" id="ARBA00022729"/>
    </source>
</evidence>
<dbReference type="Proteomes" id="UP000694891">
    <property type="component" value="Unplaced"/>
</dbReference>
<feature type="domain" description="Ig-like" evidence="8">
    <location>
        <begin position="129"/>
        <end position="204"/>
    </location>
</feature>
<proteinExistence type="predicted"/>
<dbReference type="PANTHER" id="PTHR12080">
    <property type="entry name" value="SIGNALING LYMPHOCYTIC ACTIVATION MOLECULE"/>
    <property type="match status" value="1"/>
</dbReference>
<keyword evidence="9" id="KW-1185">Reference proteome</keyword>
<sequence length="283" mass="31459">MKVHTSSLVLLIVSKSCFVTLLTVLSSSAADVEETLTGSEGGSITLPAPVGELGLLFYKVKTLAVVQNWVLDIWHQRYRDRLLWNRTTGLFTITRLQKDDSGIYTVQSKTGNVFAQSYKLTVYDSASGPAVETVNVTSDSCVLRCAVDSAADITLRWYKDEEMLNQISFPDSLLLTVTEQNLSSSYRCEAGNPAENTSVHVDVKTLCSGLKHTGDGEDRFWFVLRLVLFFLGFGCFFSLHKVTALYIRQRRREGRSAAGSSQTVTRNMENHQTTPHDAAENQL</sequence>
<keyword evidence="6" id="KW-0812">Transmembrane</keyword>
<evidence type="ECO:0000256" key="7">
    <source>
        <dbReference type="SAM" id="SignalP"/>
    </source>
</evidence>
<evidence type="ECO:0000313" key="10">
    <source>
        <dbReference type="RefSeq" id="XP_008304052.1"/>
    </source>
</evidence>
<reference evidence="10" key="1">
    <citation type="submission" date="2025-08" db="UniProtKB">
        <authorList>
            <consortium name="RefSeq"/>
        </authorList>
    </citation>
    <scope>IDENTIFICATION</scope>
</reference>
<protein>
    <submittedName>
        <fullName evidence="10">T-lymphocyte surface antigen Ly-9-like</fullName>
    </submittedName>
</protein>
<dbReference type="Gene3D" id="2.60.40.10">
    <property type="entry name" value="Immunoglobulins"/>
    <property type="match status" value="2"/>
</dbReference>
<keyword evidence="4" id="KW-0325">Glycoprotein</keyword>
<evidence type="ECO:0000256" key="1">
    <source>
        <dbReference type="ARBA" id="ARBA00004370"/>
    </source>
</evidence>
<comment type="subcellular location">
    <subcellularLocation>
        <location evidence="1">Membrane</location>
    </subcellularLocation>
</comment>
<keyword evidence="6" id="KW-1133">Transmembrane helix</keyword>
<dbReference type="InterPro" id="IPR015631">
    <property type="entry name" value="CD2/SLAM_rcpt"/>
</dbReference>
<organism evidence="9 10">
    <name type="scientific">Stegastes partitus</name>
    <name type="common">bicolor damselfish</name>
    <dbReference type="NCBI Taxonomy" id="144197"/>
    <lineage>
        <taxon>Eukaryota</taxon>
        <taxon>Metazoa</taxon>
        <taxon>Chordata</taxon>
        <taxon>Craniata</taxon>
        <taxon>Vertebrata</taxon>
        <taxon>Euteleostomi</taxon>
        <taxon>Actinopterygii</taxon>
        <taxon>Neopterygii</taxon>
        <taxon>Teleostei</taxon>
        <taxon>Neoteleostei</taxon>
        <taxon>Acanthomorphata</taxon>
        <taxon>Ovalentaria</taxon>
        <taxon>Pomacentridae</taxon>
        <taxon>Stegastes</taxon>
    </lineage>
</organism>
<dbReference type="InterPro" id="IPR003599">
    <property type="entry name" value="Ig_sub"/>
</dbReference>
<dbReference type="PROSITE" id="PS50835">
    <property type="entry name" value="IG_LIKE"/>
    <property type="match status" value="1"/>
</dbReference>
<dbReference type="AlphaFoldDB" id="A0A9Y4NVM7"/>
<dbReference type="InterPro" id="IPR007110">
    <property type="entry name" value="Ig-like_dom"/>
</dbReference>
<feature type="compositionally biased region" description="Polar residues" evidence="5">
    <location>
        <begin position="263"/>
        <end position="283"/>
    </location>
</feature>
<accession>A0A9Y4NVM7</accession>
<dbReference type="RefSeq" id="XP_008304052.1">
    <property type="nucleotide sequence ID" value="XM_008305830.1"/>
</dbReference>
<dbReference type="InterPro" id="IPR036179">
    <property type="entry name" value="Ig-like_dom_sf"/>
</dbReference>
<evidence type="ECO:0000313" key="9">
    <source>
        <dbReference type="Proteomes" id="UP000694891"/>
    </source>
</evidence>
<evidence type="ECO:0000256" key="6">
    <source>
        <dbReference type="SAM" id="Phobius"/>
    </source>
</evidence>
<dbReference type="PANTHER" id="PTHR12080:SF48">
    <property type="entry name" value="IMMUNOGLOBULIN SUBTYPE DOMAIN-CONTAINING PROTEIN"/>
    <property type="match status" value="1"/>
</dbReference>